<dbReference type="RefSeq" id="WP_123821420.1">
    <property type="nucleotide sequence ID" value="NZ_RKQG01000003.1"/>
</dbReference>
<keyword evidence="2" id="KW-1185">Reference proteome</keyword>
<dbReference type="AlphaFoldDB" id="A0A3N4R983"/>
<gene>
    <name evidence="1" type="ORF">EDD38_7223</name>
</gene>
<evidence type="ECO:0000313" key="1">
    <source>
        <dbReference type="EMBL" id="RPE27929.1"/>
    </source>
</evidence>
<organism evidence="1 2">
    <name type="scientific">Kitasatospora cineracea</name>
    <dbReference type="NCBI Taxonomy" id="88074"/>
    <lineage>
        <taxon>Bacteria</taxon>
        <taxon>Bacillati</taxon>
        <taxon>Actinomycetota</taxon>
        <taxon>Actinomycetes</taxon>
        <taxon>Kitasatosporales</taxon>
        <taxon>Streptomycetaceae</taxon>
        <taxon>Kitasatospora</taxon>
    </lineage>
</organism>
<evidence type="ECO:0008006" key="3">
    <source>
        <dbReference type="Google" id="ProtNLM"/>
    </source>
</evidence>
<comment type="caution">
    <text evidence="1">The sequence shown here is derived from an EMBL/GenBank/DDBJ whole genome shotgun (WGS) entry which is preliminary data.</text>
</comment>
<accession>A0A3N4R983</accession>
<dbReference type="Pfam" id="PF10012">
    <property type="entry name" value="DUF2255"/>
    <property type="match status" value="1"/>
</dbReference>
<reference evidence="1 2" key="1">
    <citation type="submission" date="2018-11" db="EMBL/GenBank/DDBJ databases">
        <title>Sequencing the genomes of 1000 actinobacteria strains.</title>
        <authorList>
            <person name="Klenk H.-P."/>
        </authorList>
    </citation>
    <scope>NUCLEOTIDE SEQUENCE [LARGE SCALE GENOMIC DNA]</scope>
    <source>
        <strain evidence="1 2">DSM 44781</strain>
    </source>
</reference>
<proteinExistence type="predicted"/>
<dbReference type="Proteomes" id="UP000266906">
    <property type="component" value="Unassembled WGS sequence"/>
</dbReference>
<evidence type="ECO:0000313" key="2">
    <source>
        <dbReference type="Proteomes" id="UP000266906"/>
    </source>
</evidence>
<protein>
    <recommendedName>
        <fullName evidence="3">DUF2255 family protein</fullName>
    </recommendedName>
</protein>
<dbReference type="EMBL" id="RKQG01000003">
    <property type="protein sequence ID" value="RPE27929.1"/>
    <property type="molecule type" value="Genomic_DNA"/>
</dbReference>
<sequence>MTTWTPEELAHLTESRSLVLSAGDGGNPGVELGMVLVAGRLYVRAHRGPRSRWYRAAHEQGHRQIRVGAVTRDVFLHARASAPASEIDAAYREKYGQAADALVASPAARAATTWIDPVP</sequence>
<name>A0A3N4R983_9ACTN</name>
<dbReference type="InterPro" id="IPR016888">
    <property type="entry name" value="UCP028498"/>
</dbReference>